<keyword evidence="3" id="KW-0514">Muscle protein</keyword>
<dbReference type="Gene3D" id="1.20.5.350">
    <property type="match status" value="1"/>
</dbReference>
<comment type="similarity">
    <text evidence="2">Belongs to the troponin I family.</text>
</comment>
<evidence type="ECO:0000313" key="4">
    <source>
        <dbReference type="EMBL" id="CBY23636.1"/>
    </source>
</evidence>
<protein>
    <recommendedName>
        <fullName evidence="6">Troponin I</fullName>
    </recommendedName>
</protein>
<dbReference type="InterPro" id="IPR001978">
    <property type="entry name" value="Troponin"/>
</dbReference>
<dbReference type="GO" id="GO:0006936">
    <property type="term" value="P:muscle contraction"/>
    <property type="evidence" value="ECO:0007669"/>
    <property type="project" value="TreeGrafter"/>
</dbReference>
<dbReference type="AlphaFoldDB" id="E4X1F6"/>
<dbReference type="EMBL" id="FN653021">
    <property type="protein sequence ID" value="CBY23636.1"/>
    <property type="molecule type" value="Genomic_DNA"/>
</dbReference>
<proteinExistence type="inferred from homology"/>
<dbReference type="OrthoDB" id="371899at2759"/>
<name>E4X1F6_OIKDI</name>
<gene>
    <name evidence="4" type="ORF">GSOID_T00016090001</name>
</gene>
<dbReference type="SUPFAM" id="SSF90250">
    <property type="entry name" value="Troponin coil-coiled subunits"/>
    <property type="match status" value="1"/>
</dbReference>
<dbReference type="PANTHER" id="PTHR13738">
    <property type="entry name" value="TROPONIN I"/>
    <property type="match status" value="1"/>
</dbReference>
<evidence type="ECO:0000313" key="5">
    <source>
        <dbReference type="Proteomes" id="UP000001307"/>
    </source>
</evidence>
<dbReference type="Proteomes" id="UP000001307">
    <property type="component" value="Unassembled WGS sequence"/>
</dbReference>
<evidence type="ECO:0000256" key="3">
    <source>
        <dbReference type="ARBA" id="ARBA00023179"/>
    </source>
</evidence>
<dbReference type="InterPro" id="IPR038077">
    <property type="entry name" value="Troponin_sf"/>
</dbReference>
<sequence length="159" mass="18179">MAPARRMSLPYDQRISPLRMQQLKCSLIKWALSEVKKQEGEAAANREAALAERVPAFPDIDSLDEEALKQLCRDLHGMCDKCDDSKYDLETKQNKQATEIVELKKRIQDVKAKFKKPALKRVKVTVAQMMKTLLGNKGKQVDMRSQLKKHVVINEGKEE</sequence>
<dbReference type="InParanoid" id="E4X1F6"/>
<accession>E4X1F6</accession>
<reference evidence="4" key="1">
    <citation type="journal article" date="2010" name="Science">
        <title>Plasticity of animal genome architecture unmasked by rapid evolution of a pelagic tunicate.</title>
        <authorList>
            <person name="Denoeud F."/>
            <person name="Henriet S."/>
            <person name="Mungpakdee S."/>
            <person name="Aury J.M."/>
            <person name="Da Silva C."/>
            <person name="Brinkmann H."/>
            <person name="Mikhaleva J."/>
            <person name="Olsen L.C."/>
            <person name="Jubin C."/>
            <person name="Canestro C."/>
            <person name="Bouquet J.M."/>
            <person name="Danks G."/>
            <person name="Poulain J."/>
            <person name="Campsteijn C."/>
            <person name="Adamski M."/>
            <person name="Cross I."/>
            <person name="Yadetie F."/>
            <person name="Muffato M."/>
            <person name="Louis A."/>
            <person name="Butcher S."/>
            <person name="Tsagkogeorga G."/>
            <person name="Konrad A."/>
            <person name="Singh S."/>
            <person name="Jensen M.F."/>
            <person name="Cong E.H."/>
            <person name="Eikeseth-Otteraa H."/>
            <person name="Noel B."/>
            <person name="Anthouard V."/>
            <person name="Porcel B.M."/>
            <person name="Kachouri-Lafond R."/>
            <person name="Nishino A."/>
            <person name="Ugolini M."/>
            <person name="Chourrout P."/>
            <person name="Nishida H."/>
            <person name="Aasland R."/>
            <person name="Huzurbazar S."/>
            <person name="Westhof E."/>
            <person name="Delsuc F."/>
            <person name="Lehrach H."/>
            <person name="Reinhardt R."/>
            <person name="Weissenbach J."/>
            <person name="Roy S.W."/>
            <person name="Artiguenave F."/>
            <person name="Postlethwait J.H."/>
            <person name="Manak J.R."/>
            <person name="Thompson E.M."/>
            <person name="Jaillon O."/>
            <person name="Du Pasquier L."/>
            <person name="Boudinot P."/>
            <person name="Liberles D.A."/>
            <person name="Volff J.N."/>
            <person name="Philippe H."/>
            <person name="Lenhard B."/>
            <person name="Roest Crollius H."/>
            <person name="Wincker P."/>
            <person name="Chourrout D."/>
        </authorList>
    </citation>
    <scope>NUCLEOTIDE SEQUENCE [LARGE SCALE GENOMIC DNA]</scope>
</reference>
<dbReference type="PANTHER" id="PTHR13738:SF1">
    <property type="entry name" value="TROPONIN I"/>
    <property type="match status" value="1"/>
</dbReference>
<organism evidence="4">
    <name type="scientific">Oikopleura dioica</name>
    <name type="common">Tunicate</name>
    <dbReference type="NCBI Taxonomy" id="34765"/>
    <lineage>
        <taxon>Eukaryota</taxon>
        <taxon>Metazoa</taxon>
        <taxon>Chordata</taxon>
        <taxon>Tunicata</taxon>
        <taxon>Appendicularia</taxon>
        <taxon>Copelata</taxon>
        <taxon>Oikopleuridae</taxon>
        <taxon>Oikopleura</taxon>
    </lineage>
</organism>
<keyword evidence="5" id="KW-1185">Reference proteome</keyword>
<dbReference type="InterPro" id="IPR050875">
    <property type="entry name" value="Troponin_I"/>
</dbReference>
<dbReference type="GO" id="GO:0005861">
    <property type="term" value="C:troponin complex"/>
    <property type="evidence" value="ECO:0007669"/>
    <property type="project" value="InterPro"/>
</dbReference>
<comment type="function">
    <text evidence="1">Troponin I is the inhibitory subunit of troponin, the thin filament regulatory complex which confers calcium-sensitivity to striated muscle actomyosin ATPase activity.</text>
</comment>
<dbReference type="Pfam" id="PF00992">
    <property type="entry name" value="Troponin"/>
    <property type="match status" value="1"/>
</dbReference>
<evidence type="ECO:0008006" key="6">
    <source>
        <dbReference type="Google" id="ProtNLM"/>
    </source>
</evidence>
<evidence type="ECO:0000256" key="1">
    <source>
        <dbReference type="ARBA" id="ARBA00001988"/>
    </source>
</evidence>
<evidence type="ECO:0000256" key="2">
    <source>
        <dbReference type="ARBA" id="ARBA00009930"/>
    </source>
</evidence>